<sequence>WRVVHKIRHLPAYLVSFKLRGSGKLAGHVTLEVERGDGWGERGSLAGDGVGEDMQEGRKKVAVSTSTLENVPLCNHDRLTSEARTSRRTIDSVPGLSSCLATNHRQFTSIIRLSRDEP</sequence>
<comment type="caution">
    <text evidence="1">The sequence shown here is derived from an EMBL/GenBank/DDBJ whole genome shotgun (WGS) entry which is preliminary data.</text>
</comment>
<dbReference type="Proteomes" id="UP001283361">
    <property type="component" value="Unassembled WGS sequence"/>
</dbReference>
<gene>
    <name evidence="1" type="ORF">RRG08_060769</name>
</gene>
<protein>
    <submittedName>
        <fullName evidence="1">Uncharacterized protein</fullName>
    </submittedName>
</protein>
<accession>A0AAE1D6X3</accession>
<organism evidence="1 2">
    <name type="scientific">Elysia crispata</name>
    <name type="common">lettuce slug</name>
    <dbReference type="NCBI Taxonomy" id="231223"/>
    <lineage>
        <taxon>Eukaryota</taxon>
        <taxon>Metazoa</taxon>
        <taxon>Spiralia</taxon>
        <taxon>Lophotrochozoa</taxon>
        <taxon>Mollusca</taxon>
        <taxon>Gastropoda</taxon>
        <taxon>Heterobranchia</taxon>
        <taxon>Euthyneura</taxon>
        <taxon>Panpulmonata</taxon>
        <taxon>Sacoglossa</taxon>
        <taxon>Placobranchoidea</taxon>
        <taxon>Plakobranchidae</taxon>
        <taxon>Elysia</taxon>
    </lineage>
</organism>
<dbReference type="AlphaFoldDB" id="A0AAE1D6X3"/>
<feature type="non-terminal residue" evidence="1">
    <location>
        <position position="1"/>
    </location>
</feature>
<evidence type="ECO:0000313" key="1">
    <source>
        <dbReference type="EMBL" id="KAK3759674.1"/>
    </source>
</evidence>
<evidence type="ECO:0000313" key="2">
    <source>
        <dbReference type="Proteomes" id="UP001283361"/>
    </source>
</evidence>
<reference evidence="1" key="1">
    <citation type="journal article" date="2023" name="G3 (Bethesda)">
        <title>A reference genome for the long-term kleptoplast-retaining sea slug Elysia crispata morphotype clarki.</title>
        <authorList>
            <person name="Eastman K.E."/>
            <person name="Pendleton A.L."/>
            <person name="Shaikh M.A."/>
            <person name="Suttiyut T."/>
            <person name="Ogas R."/>
            <person name="Tomko P."/>
            <person name="Gavelis G."/>
            <person name="Widhalm J.R."/>
            <person name="Wisecaver J.H."/>
        </authorList>
    </citation>
    <scope>NUCLEOTIDE SEQUENCE</scope>
    <source>
        <strain evidence="1">ECLA1</strain>
    </source>
</reference>
<name>A0AAE1D6X3_9GAST</name>
<dbReference type="EMBL" id="JAWDGP010005092">
    <property type="protein sequence ID" value="KAK3759674.1"/>
    <property type="molecule type" value="Genomic_DNA"/>
</dbReference>
<keyword evidence="2" id="KW-1185">Reference proteome</keyword>
<proteinExistence type="predicted"/>